<feature type="repeat" description="PPR" evidence="2">
    <location>
        <begin position="529"/>
        <end position="563"/>
    </location>
</feature>
<sequence>MNTLKLTSIHPPRPPPPRVSAVATAATKSVNATITRFSGQSFHREVLLIFTSMLKSPSTTPDAFTYPSVLKACTSLSLFPLGLSLHQQIIINGFSLDPYISSSLINFYAKFQNIDYAQKVFDMMPERNIVPWTAILWCYSHAGDMRKAFFLYNSMQHEGISPSWVTILNMLSRVSESAQVDVLHACIFKHGYMCEVNLMNCLLSVYAKCGREKDARELFELLNEKDIVSWNSLINAYAVVGNLTEVLKLFSRMRVENIEPDHQTFGSLASAVAREGSLELGRITHGQILTSGFELDKHVGTSLVALYSRCRNVDDALQIFERAADKDTVFWTTMISGLAQNDCADKALRMFQKMLISGVPPSAATMACLLAACAQLGSIKLGKSVHCYMLRQQMALDILSQNSLISLYAKCGLLEQSSAIFSMMTERDIVSWNAIVAGYAQNGYLSKALYLFHEMRAANQRPDSVTVISLLQACASLGAYHQGKWMHNYVIRSCLGPCIKIGTSLVDMYAKCGDLNSARKCFERMPEHDNVSWSTIISGYGSHGKGETALDMYSEFLQKGLTPNEVIFLSLLYTCSHNGLVDKGLDLFESMKNDYKIEPNIEHLACVVDLLCRAGRVQDAYDFYRKMFTEPMIDVLGILLDACRNNGQEALGYIIAQEITEVEPVDAGKYVQLAHSFASMAKWDGVGEAWGQMRSLGLKKLPGWSFIEMHGMITPFFTRHNSHPQDADIVSVLRNLTNDTKELVFIAEDEYLSFDSDVL</sequence>
<organism evidence="3 4">
    <name type="scientific">Handroanthus impetiginosus</name>
    <dbReference type="NCBI Taxonomy" id="429701"/>
    <lineage>
        <taxon>Eukaryota</taxon>
        <taxon>Viridiplantae</taxon>
        <taxon>Streptophyta</taxon>
        <taxon>Embryophyta</taxon>
        <taxon>Tracheophyta</taxon>
        <taxon>Spermatophyta</taxon>
        <taxon>Magnoliopsida</taxon>
        <taxon>eudicotyledons</taxon>
        <taxon>Gunneridae</taxon>
        <taxon>Pentapetalae</taxon>
        <taxon>asterids</taxon>
        <taxon>lamiids</taxon>
        <taxon>Lamiales</taxon>
        <taxon>Bignoniaceae</taxon>
        <taxon>Crescentiina</taxon>
        <taxon>Tabebuia alliance</taxon>
        <taxon>Handroanthus</taxon>
    </lineage>
</organism>
<feature type="repeat" description="PPR" evidence="2">
    <location>
        <begin position="128"/>
        <end position="162"/>
    </location>
</feature>
<dbReference type="FunFam" id="1.25.40.10:FF:000090">
    <property type="entry name" value="Pentatricopeptide repeat-containing protein, chloroplastic"/>
    <property type="match status" value="1"/>
</dbReference>
<feature type="repeat" description="PPR" evidence="2">
    <location>
        <begin position="327"/>
        <end position="361"/>
    </location>
</feature>
<dbReference type="GO" id="GO:0003723">
    <property type="term" value="F:RNA binding"/>
    <property type="evidence" value="ECO:0007669"/>
    <property type="project" value="InterPro"/>
</dbReference>
<accession>A0A2G9HXY7</accession>
<reference evidence="4" key="1">
    <citation type="journal article" date="2018" name="Gigascience">
        <title>Genome assembly of the Pink Ipe (Handroanthus impetiginosus, Bignoniaceae), a highly valued, ecologically keystone Neotropical timber forest tree.</title>
        <authorList>
            <person name="Silva-Junior O.B."/>
            <person name="Grattapaglia D."/>
            <person name="Novaes E."/>
            <person name="Collevatti R.G."/>
        </authorList>
    </citation>
    <scope>NUCLEOTIDE SEQUENCE [LARGE SCALE GENOMIC DNA]</scope>
    <source>
        <strain evidence="4">cv. UFG-1</strain>
    </source>
</reference>
<dbReference type="Pfam" id="PF13041">
    <property type="entry name" value="PPR_2"/>
    <property type="match status" value="4"/>
</dbReference>
<keyword evidence="4" id="KW-1185">Reference proteome</keyword>
<keyword evidence="1" id="KW-0677">Repeat</keyword>
<dbReference type="SUPFAM" id="SSF48452">
    <property type="entry name" value="TPR-like"/>
    <property type="match status" value="1"/>
</dbReference>
<proteinExistence type="predicted"/>
<dbReference type="FunFam" id="1.25.40.10:FF:000381">
    <property type="entry name" value="Pentatricopeptide repeat-containing protein"/>
    <property type="match status" value="1"/>
</dbReference>
<dbReference type="GO" id="GO:0009451">
    <property type="term" value="P:RNA modification"/>
    <property type="evidence" value="ECO:0007669"/>
    <property type="project" value="InterPro"/>
</dbReference>
<dbReference type="Proteomes" id="UP000231279">
    <property type="component" value="Unassembled WGS sequence"/>
</dbReference>
<feature type="repeat" description="PPR" evidence="2">
    <location>
        <begin position="226"/>
        <end position="260"/>
    </location>
</feature>
<dbReference type="EMBL" id="NKXS01000778">
    <property type="protein sequence ID" value="PIN22377.1"/>
    <property type="molecule type" value="Genomic_DNA"/>
</dbReference>
<gene>
    <name evidence="3" type="ORF">CDL12_04916</name>
</gene>
<dbReference type="PANTHER" id="PTHR47926">
    <property type="entry name" value="PENTATRICOPEPTIDE REPEAT-CONTAINING PROTEIN"/>
    <property type="match status" value="1"/>
</dbReference>
<dbReference type="InterPro" id="IPR002885">
    <property type="entry name" value="PPR_rpt"/>
</dbReference>
<dbReference type="FunFam" id="1.25.40.10:FF:000351">
    <property type="entry name" value="Pentatricopeptide repeat-containing protein"/>
    <property type="match status" value="1"/>
</dbReference>
<dbReference type="STRING" id="429701.A0A2G9HXY7"/>
<name>A0A2G9HXY7_9LAMI</name>
<dbReference type="PANTHER" id="PTHR47926:SF451">
    <property type="entry name" value="TETRATRICOPEPTIDE-LIKE HELICAL DOMAIN SUPERFAMILY"/>
    <property type="match status" value="1"/>
</dbReference>
<evidence type="ECO:0000313" key="3">
    <source>
        <dbReference type="EMBL" id="PIN22377.1"/>
    </source>
</evidence>
<evidence type="ECO:0000313" key="4">
    <source>
        <dbReference type="Proteomes" id="UP000231279"/>
    </source>
</evidence>
<dbReference type="OrthoDB" id="185373at2759"/>
<dbReference type="PROSITE" id="PS51375">
    <property type="entry name" value="PPR"/>
    <property type="match status" value="5"/>
</dbReference>
<dbReference type="InterPro" id="IPR011990">
    <property type="entry name" value="TPR-like_helical_dom_sf"/>
</dbReference>
<dbReference type="Pfam" id="PF01535">
    <property type="entry name" value="PPR"/>
    <property type="match status" value="5"/>
</dbReference>
<dbReference type="Gene3D" id="1.25.40.10">
    <property type="entry name" value="Tetratricopeptide repeat domain"/>
    <property type="match status" value="5"/>
</dbReference>
<dbReference type="AlphaFoldDB" id="A0A2G9HXY7"/>
<comment type="caution">
    <text evidence="3">The sequence shown here is derived from an EMBL/GenBank/DDBJ whole genome shotgun (WGS) entry which is preliminary data.</text>
</comment>
<dbReference type="FunFam" id="1.25.40.10:FF:000682">
    <property type="entry name" value="Pentatricopeptide repeat-containing protein At3g16610"/>
    <property type="match status" value="1"/>
</dbReference>
<protein>
    <recommendedName>
        <fullName evidence="5">Pentacotripeptide-repeat region of PRORP domain-containing protein</fullName>
    </recommendedName>
</protein>
<dbReference type="NCBIfam" id="TIGR00756">
    <property type="entry name" value="PPR"/>
    <property type="match status" value="6"/>
</dbReference>
<evidence type="ECO:0008006" key="5">
    <source>
        <dbReference type="Google" id="ProtNLM"/>
    </source>
</evidence>
<feature type="repeat" description="PPR" evidence="2">
    <location>
        <begin position="428"/>
        <end position="462"/>
    </location>
</feature>
<evidence type="ECO:0000256" key="2">
    <source>
        <dbReference type="PROSITE-ProRule" id="PRU00708"/>
    </source>
</evidence>
<evidence type="ECO:0000256" key="1">
    <source>
        <dbReference type="ARBA" id="ARBA00022737"/>
    </source>
</evidence>
<dbReference type="InterPro" id="IPR046960">
    <property type="entry name" value="PPR_At4g14850-like_plant"/>
</dbReference>
<dbReference type="FunFam" id="1.25.40.10:FF:000436">
    <property type="entry name" value="Pentatricopeptide repeat-containing protein At5g39350 family"/>
    <property type="match status" value="1"/>
</dbReference>
<dbReference type="SUPFAM" id="SSF81901">
    <property type="entry name" value="HCP-like"/>
    <property type="match status" value="1"/>
</dbReference>